<reference evidence="4 5" key="1">
    <citation type="submission" date="2020-08" db="EMBL/GenBank/DDBJ databases">
        <title>Sequencing the genomes of 1000 actinobacteria strains.</title>
        <authorList>
            <person name="Klenk H.-P."/>
        </authorList>
    </citation>
    <scope>NUCLEOTIDE SEQUENCE [LARGE SCALE GENOMIC DNA]</scope>
    <source>
        <strain evidence="4 5">DSM 43149</strain>
    </source>
</reference>
<feature type="compositionally biased region" description="Low complexity" evidence="1">
    <location>
        <begin position="55"/>
        <end position="79"/>
    </location>
</feature>
<organism evidence="4 5">
    <name type="scientific">Actinoplanes digitatis</name>
    <dbReference type="NCBI Taxonomy" id="1868"/>
    <lineage>
        <taxon>Bacteria</taxon>
        <taxon>Bacillati</taxon>
        <taxon>Actinomycetota</taxon>
        <taxon>Actinomycetes</taxon>
        <taxon>Micromonosporales</taxon>
        <taxon>Micromonosporaceae</taxon>
        <taxon>Actinoplanes</taxon>
    </lineage>
</organism>
<feature type="compositionally biased region" description="Acidic residues" evidence="1">
    <location>
        <begin position="103"/>
        <end position="121"/>
    </location>
</feature>
<evidence type="ECO:0000313" key="4">
    <source>
        <dbReference type="EMBL" id="MBB4762439.1"/>
    </source>
</evidence>
<dbReference type="AlphaFoldDB" id="A0A7W7MQI5"/>
<protein>
    <submittedName>
        <fullName evidence="4">Uncharacterized protein YkwD</fullName>
    </submittedName>
</protein>
<dbReference type="InterPro" id="IPR035940">
    <property type="entry name" value="CAP_sf"/>
</dbReference>
<feature type="signal peptide" evidence="2">
    <location>
        <begin position="1"/>
        <end position="28"/>
    </location>
</feature>
<dbReference type="Gene3D" id="3.40.33.10">
    <property type="entry name" value="CAP"/>
    <property type="match status" value="1"/>
</dbReference>
<feature type="region of interest" description="Disordered" evidence="1">
    <location>
        <begin position="51"/>
        <end position="159"/>
    </location>
</feature>
<keyword evidence="5" id="KW-1185">Reference proteome</keyword>
<sequence>MRRPALVVAAAVSAVLAGGIMVATTAGAEETPDAVSIPLIQWPGLSTVPQLPALGAPEVPDVVDAPAVPDDPGPGAAQDEPADDAGPGGAARPAGAADRPDRPDDDVTDPAADDDAVDPAVDDDRRNKSSKGDRPGSPAAAQRDVTPDQALSADPRSTVQQQALDLVNQARRRGGCDEVTVDRRLILAANRHASDMARRGYFAHEDLRGERAGDRVEAAGYQWKRYGENIARGQESVFEVVDGWMNSPEHRENIMDCRLHQVGLGLAFAGDRTSYWVQDFATPQ</sequence>
<comment type="caution">
    <text evidence="4">The sequence shown here is derived from an EMBL/GenBank/DDBJ whole genome shotgun (WGS) entry which is preliminary data.</text>
</comment>
<keyword evidence="2" id="KW-0732">Signal</keyword>
<feature type="chain" id="PRO_5031037782" evidence="2">
    <location>
        <begin position="29"/>
        <end position="284"/>
    </location>
</feature>
<dbReference type="InterPro" id="IPR014044">
    <property type="entry name" value="CAP_dom"/>
</dbReference>
<dbReference type="SUPFAM" id="SSF55797">
    <property type="entry name" value="PR-1-like"/>
    <property type="match status" value="1"/>
</dbReference>
<gene>
    <name evidence="4" type="ORF">BJ971_002995</name>
</gene>
<dbReference type="CDD" id="cd05379">
    <property type="entry name" value="CAP_bacterial"/>
    <property type="match status" value="1"/>
</dbReference>
<dbReference type="EMBL" id="JACHNH010000001">
    <property type="protein sequence ID" value="MBB4762439.1"/>
    <property type="molecule type" value="Genomic_DNA"/>
</dbReference>
<accession>A0A7W7MQI5</accession>
<evidence type="ECO:0000256" key="2">
    <source>
        <dbReference type="SAM" id="SignalP"/>
    </source>
</evidence>
<feature type="domain" description="SCP" evidence="3">
    <location>
        <begin position="164"/>
        <end position="280"/>
    </location>
</feature>
<dbReference type="Proteomes" id="UP000578112">
    <property type="component" value="Unassembled WGS sequence"/>
</dbReference>
<feature type="compositionally biased region" description="Basic and acidic residues" evidence="1">
    <location>
        <begin position="122"/>
        <end position="134"/>
    </location>
</feature>
<dbReference type="PANTHER" id="PTHR31157">
    <property type="entry name" value="SCP DOMAIN-CONTAINING PROTEIN"/>
    <property type="match status" value="1"/>
</dbReference>
<evidence type="ECO:0000256" key="1">
    <source>
        <dbReference type="SAM" id="MobiDB-lite"/>
    </source>
</evidence>
<proteinExistence type="predicted"/>
<name>A0A7W7MQI5_9ACTN</name>
<evidence type="ECO:0000313" key="5">
    <source>
        <dbReference type="Proteomes" id="UP000578112"/>
    </source>
</evidence>
<evidence type="ECO:0000259" key="3">
    <source>
        <dbReference type="Pfam" id="PF00188"/>
    </source>
</evidence>
<dbReference type="PANTHER" id="PTHR31157:SF1">
    <property type="entry name" value="SCP DOMAIN-CONTAINING PROTEIN"/>
    <property type="match status" value="1"/>
</dbReference>
<dbReference type="RefSeq" id="WP_184993530.1">
    <property type="nucleotide sequence ID" value="NZ_BOMK01000012.1"/>
</dbReference>
<dbReference type="Pfam" id="PF00188">
    <property type="entry name" value="CAP"/>
    <property type="match status" value="1"/>
</dbReference>